<dbReference type="RefSeq" id="WP_131408121.1">
    <property type="nucleotide sequence ID" value="NZ_SJTG01000002.1"/>
</dbReference>
<dbReference type="PROSITE" id="PS00703">
    <property type="entry name" value="OKR_DC_1"/>
    <property type="match status" value="1"/>
</dbReference>
<dbReference type="EC" id="4.1.1.19" evidence="7"/>
<dbReference type="Gene3D" id="3.90.100.10">
    <property type="entry name" value="Orn/Lys/Arg decarboxylase, C-terminal domain"/>
    <property type="match status" value="1"/>
</dbReference>
<dbReference type="InterPro" id="IPR011193">
    <property type="entry name" value="Orn/lys/arg_de-COase"/>
</dbReference>
<evidence type="ECO:0000259" key="6">
    <source>
        <dbReference type="PROSITE" id="PS00703"/>
    </source>
</evidence>
<sequence>MLERRNQRLKLRVLLVHPSIGTDSAGGRACRTLAAEFADLNIETVTANAHEDARATIVSDAAIYAMMIDWSMPDDDGKERDNAAATSLIKTIRARNENVPIFLFIERDKARTLSVELVQDINELVWLLEDSATFVCGRVHAAMRKYTAALFGPLTTALSSFNQVHEYSWHTPGHTGGTAFLKHPAGRAFYDFYGEHVFRTDLSISVGELGSLLDHTGPIGDSEKYISRIFGSHRSYTVTNGSSTSNRIIFMACVGRDQVVMCDRNCHKSIEHGLTMTGGIPHYLVPSRNRYGLMGPIYPARFVEATVRKAVASNPLSKGLKDKQPVFVVVTNSTYDGLCYNTGRVLEEVGGWVDRVHFDEAWYGYGRFNPLYAGRMAMRGDASTHDPKGPTVFTTHSTHKLLAAFSQASYIHVRDGRSPVPHARFNESFMMHGSTSPFYPIMASNEIAATMMDGVGGIALTRESIDEAISFRQVVGRLHRDFAKKKTWFFRTWNAEKVKDPATGKRVAFEDASQELLATDPNCWVLHPGDGWHGFDDLEDGYCMLDPIKVSVLTPGVEDSGELGKSGFPATLLTAYLDACGIEVEKTSDFAVLFLFSIGITKAKWSTLITAMLDFKRDYDADKPLARVLPGLVASHPERYEGLGLRGLGDQMFAELKKGGQTAHLQKAFSDLPEVRISPADAYQELIRGRVERVALANLANRTVATSVVPYPPGIPMIMPGESAGAAKGPYIGYLKSLQSWDKAFPGFGHDTHGVEVEDGEYYVQCLLPR</sequence>
<dbReference type="PANTHER" id="PTHR45229">
    <property type="entry name" value="CONSTITUTIVE ORNITHINE DECARBOXYLASE"/>
    <property type="match status" value="1"/>
</dbReference>
<dbReference type="GO" id="GO:0030170">
    <property type="term" value="F:pyridoxal phosphate binding"/>
    <property type="evidence" value="ECO:0007669"/>
    <property type="project" value="TreeGrafter"/>
</dbReference>
<dbReference type="InterPro" id="IPR036633">
    <property type="entry name" value="Prn/Lys/Arg_de-COase_C_sf"/>
</dbReference>
<dbReference type="InterPro" id="IPR000310">
    <property type="entry name" value="Orn/Lys/Arg_deCO2ase_major_dom"/>
</dbReference>
<dbReference type="Gene3D" id="3.90.1150.10">
    <property type="entry name" value="Aspartate Aminotransferase, domain 1"/>
    <property type="match status" value="1"/>
</dbReference>
<dbReference type="InterPro" id="IPR008286">
    <property type="entry name" value="Prn/Lys/Arg_de-COase_C"/>
</dbReference>
<reference evidence="7 8" key="1">
    <citation type="submission" date="2019-02" db="EMBL/GenBank/DDBJ databases">
        <title>Dyella amyloliquefaciens sp. nov., isolated from forest soil.</title>
        <authorList>
            <person name="Gao Z.-H."/>
            <person name="Qiu L.-H."/>
        </authorList>
    </citation>
    <scope>NUCLEOTIDE SEQUENCE [LARGE SCALE GENOMIC DNA]</scope>
    <source>
        <strain evidence="7 8">KACC 12747</strain>
    </source>
</reference>
<evidence type="ECO:0000256" key="4">
    <source>
        <dbReference type="ARBA" id="ARBA00023239"/>
    </source>
</evidence>
<evidence type="ECO:0000256" key="2">
    <source>
        <dbReference type="ARBA" id="ARBA00022793"/>
    </source>
</evidence>
<proteinExistence type="inferred from homology"/>
<keyword evidence="8" id="KW-1185">Reference proteome</keyword>
<dbReference type="Pfam" id="PF03709">
    <property type="entry name" value="OKR_DC_1_N"/>
    <property type="match status" value="1"/>
</dbReference>
<organism evidence="7 8">
    <name type="scientific">Dyella soli</name>
    <dbReference type="NCBI Taxonomy" id="522319"/>
    <lineage>
        <taxon>Bacteria</taxon>
        <taxon>Pseudomonadati</taxon>
        <taxon>Pseudomonadota</taxon>
        <taxon>Gammaproteobacteria</taxon>
        <taxon>Lysobacterales</taxon>
        <taxon>Rhodanobacteraceae</taxon>
        <taxon>Dyella</taxon>
    </lineage>
</organism>
<dbReference type="GO" id="GO:0006527">
    <property type="term" value="P:L-arginine catabolic process"/>
    <property type="evidence" value="ECO:0007669"/>
    <property type="project" value="TreeGrafter"/>
</dbReference>
<name>A0A4R0YMY3_9GAMM</name>
<dbReference type="Gene3D" id="3.40.50.2300">
    <property type="match status" value="1"/>
</dbReference>
<evidence type="ECO:0000256" key="5">
    <source>
        <dbReference type="PIRSR" id="PIRSR009393-1"/>
    </source>
</evidence>
<dbReference type="Gene3D" id="3.40.640.10">
    <property type="entry name" value="Type I PLP-dependent aspartate aminotransferase-like (Major domain)"/>
    <property type="match status" value="1"/>
</dbReference>
<dbReference type="Proteomes" id="UP000291822">
    <property type="component" value="Unassembled WGS sequence"/>
</dbReference>
<dbReference type="EMBL" id="SJTG01000002">
    <property type="protein sequence ID" value="TCI10267.1"/>
    <property type="molecule type" value="Genomic_DNA"/>
</dbReference>
<feature type="modified residue" description="N6-(pyridoxal phosphate)lysine" evidence="5">
    <location>
        <position position="400"/>
    </location>
</feature>
<dbReference type="Pfam" id="PF03711">
    <property type="entry name" value="OKR_DC_1_C"/>
    <property type="match status" value="1"/>
</dbReference>
<dbReference type="GO" id="GO:0005829">
    <property type="term" value="C:cytosol"/>
    <property type="evidence" value="ECO:0007669"/>
    <property type="project" value="TreeGrafter"/>
</dbReference>
<dbReference type="SUPFAM" id="SSF53383">
    <property type="entry name" value="PLP-dependent transferases"/>
    <property type="match status" value="1"/>
</dbReference>
<comment type="similarity">
    <text evidence="1">Belongs to the Orn/Lys/Arg decarboxylase class-I family.</text>
</comment>
<evidence type="ECO:0000256" key="3">
    <source>
        <dbReference type="ARBA" id="ARBA00022898"/>
    </source>
</evidence>
<dbReference type="InterPro" id="IPR005308">
    <property type="entry name" value="OKR_de-COase_N"/>
</dbReference>
<dbReference type="SUPFAM" id="SSF55904">
    <property type="entry name" value="Ornithine decarboxylase C-terminal domain"/>
    <property type="match status" value="1"/>
</dbReference>
<feature type="domain" description="Orn/Lys/Arg decarboxylases family 1 pyridoxal-P attachment site" evidence="6">
    <location>
        <begin position="395"/>
        <end position="409"/>
    </location>
</feature>
<evidence type="ECO:0000256" key="1">
    <source>
        <dbReference type="ARBA" id="ARBA00010671"/>
    </source>
</evidence>
<comment type="caution">
    <text evidence="7">The sequence shown here is derived from an EMBL/GenBank/DDBJ whole genome shotgun (WGS) entry which is preliminary data.</text>
</comment>
<dbReference type="InterPro" id="IPR015422">
    <property type="entry name" value="PyrdxlP-dep_Trfase_small"/>
</dbReference>
<keyword evidence="4 7" id="KW-0456">Lyase</keyword>
<dbReference type="FunFam" id="3.40.640.10:FF:000008">
    <property type="entry name" value="Lysine decarboxylase, inducible"/>
    <property type="match status" value="1"/>
</dbReference>
<keyword evidence="3 5" id="KW-0663">Pyridoxal phosphate</keyword>
<gene>
    <name evidence="7" type="ORF">EZM97_15320</name>
</gene>
<evidence type="ECO:0000313" key="8">
    <source>
        <dbReference type="Proteomes" id="UP000291822"/>
    </source>
</evidence>
<dbReference type="PANTHER" id="PTHR45229:SF3">
    <property type="entry name" value="BIODEGRADATIVE ARGININE DECARBOXYLASE"/>
    <property type="match status" value="1"/>
</dbReference>
<dbReference type="InterPro" id="IPR015424">
    <property type="entry name" value="PyrdxlP-dep_Trfase"/>
</dbReference>
<dbReference type="GO" id="GO:0008792">
    <property type="term" value="F:arginine decarboxylase activity"/>
    <property type="evidence" value="ECO:0007669"/>
    <property type="project" value="UniProtKB-EC"/>
</dbReference>
<evidence type="ECO:0000313" key="7">
    <source>
        <dbReference type="EMBL" id="TCI10267.1"/>
    </source>
</evidence>
<keyword evidence="2" id="KW-0210">Decarboxylase</keyword>
<dbReference type="AlphaFoldDB" id="A0A4R0YMY3"/>
<accession>A0A4R0YMY3</accession>
<dbReference type="InterPro" id="IPR015421">
    <property type="entry name" value="PyrdxlP-dep_Trfase_major"/>
</dbReference>
<protein>
    <submittedName>
        <fullName evidence="7">Arginine decarboxylase</fullName>
        <ecNumber evidence="7">4.1.1.19</ecNumber>
    </submittedName>
</protein>
<dbReference type="PIRSF" id="PIRSF009393">
    <property type="entry name" value="Orn_decarb"/>
    <property type="match status" value="1"/>
</dbReference>
<dbReference type="Pfam" id="PF01276">
    <property type="entry name" value="OKR_DC_1"/>
    <property type="match status" value="1"/>
</dbReference>